<sequence length="314" mass="36068">MKPKFSVIIPIYNKNKHLDRSIGSVINQSYGNFELILVCDPSTDGSTENAKTWQTKDSRIKIITREKPGPGGYAARNLGIYNSSGQFVCFLDADDEWCVDNLSNFSAKINEYKYIDIFSCAWRNVDGDINVLDEYSKYNAGNSDQIISFYDFLKLEISGRRPVCTNSIVVKRSLFEFSGTFPEHTATVGGDVDTWLRCIYNAKKLVWCDFVGSHYYKDSTNMVTKGKSFVDPRVHHETLIELLKDSNFKQRYNLRLRANKLIVYAWKLNHLRGAENFCLVKELHWKSINIKIALNMILSILPSKILKPLLKNIY</sequence>
<evidence type="ECO:0000313" key="4">
    <source>
        <dbReference type="Proteomes" id="UP000249203"/>
    </source>
</evidence>
<evidence type="ECO:0000313" key="3">
    <source>
        <dbReference type="EMBL" id="RUO19082.1"/>
    </source>
</evidence>
<dbReference type="Gene3D" id="3.90.550.10">
    <property type="entry name" value="Spore Coat Polysaccharide Biosynthesis Protein SpsA, Chain A"/>
    <property type="match status" value="1"/>
</dbReference>
<dbReference type="AlphaFoldDB" id="A0A327WP40"/>
<feature type="domain" description="Glycosyltransferase 2-like" evidence="1">
    <location>
        <begin position="6"/>
        <end position="132"/>
    </location>
</feature>
<protein>
    <submittedName>
        <fullName evidence="2">Glycosyltransferase involved in cell wall biosynthesis</fullName>
    </submittedName>
</protein>
<evidence type="ECO:0000313" key="2">
    <source>
        <dbReference type="EMBL" id="RAJ93631.1"/>
    </source>
</evidence>
<dbReference type="InterPro" id="IPR001173">
    <property type="entry name" value="Glyco_trans_2-like"/>
</dbReference>
<evidence type="ECO:0000259" key="1">
    <source>
        <dbReference type="Pfam" id="PF00535"/>
    </source>
</evidence>
<dbReference type="SUPFAM" id="SSF53448">
    <property type="entry name" value="Nucleotide-diphospho-sugar transferases"/>
    <property type="match status" value="1"/>
</dbReference>
<dbReference type="InterPro" id="IPR029044">
    <property type="entry name" value="Nucleotide-diphossugar_trans"/>
</dbReference>
<reference evidence="3 5" key="1">
    <citation type="journal article" date="2018" name="Front. Microbiol.">
        <title>Genome-Based Analysis Reveals the Taxonomy and Diversity of the Family Idiomarinaceae.</title>
        <authorList>
            <person name="Liu Y."/>
            <person name="Lai Q."/>
            <person name="Shao Z."/>
        </authorList>
    </citation>
    <scope>NUCLEOTIDE SEQUENCE [LARGE SCALE GENOMIC DNA]</scope>
    <source>
        <strain evidence="3 5">CF12-14</strain>
    </source>
</reference>
<dbReference type="PANTHER" id="PTHR43685:SF11">
    <property type="entry name" value="GLYCOSYLTRANSFERASE TAGX-RELATED"/>
    <property type="match status" value="1"/>
</dbReference>
<comment type="caution">
    <text evidence="2">The sequence shown here is derived from an EMBL/GenBank/DDBJ whole genome shotgun (WGS) entry which is preliminary data.</text>
</comment>
<dbReference type="PANTHER" id="PTHR43685">
    <property type="entry name" value="GLYCOSYLTRANSFERASE"/>
    <property type="match status" value="1"/>
</dbReference>
<evidence type="ECO:0000313" key="5">
    <source>
        <dbReference type="Proteomes" id="UP000287865"/>
    </source>
</evidence>
<dbReference type="InterPro" id="IPR050834">
    <property type="entry name" value="Glycosyltransf_2"/>
</dbReference>
<dbReference type="CDD" id="cd00761">
    <property type="entry name" value="Glyco_tranf_GTA_type"/>
    <property type="match status" value="1"/>
</dbReference>
<dbReference type="EMBL" id="PIPK01000017">
    <property type="protein sequence ID" value="RUO19082.1"/>
    <property type="molecule type" value="Genomic_DNA"/>
</dbReference>
<reference evidence="2 4" key="2">
    <citation type="submission" date="2018-06" db="EMBL/GenBank/DDBJ databases">
        <title>Genomic Encyclopedia of Type Strains, Phase III (KMG-III): the genomes of soil and plant-associated and newly described type strains.</title>
        <authorList>
            <person name="Whitman W."/>
        </authorList>
    </citation>
    <scope>NUCLEOTIDE SEQUENCE [LARGE SCALE GENOMIC DNA]</scope>
    <source>
        <strain evidence="2 4">CGMCC 1.15366</strain>
    </source>
</reference>
<keyword evidence="2" id="KW-0808">Transferase</keyword>
<dbReference type="Proteomes" id="UP000249203">
    <property type="component" value="Unassembled WGS sequence"/>
</dbReference>
<dbReference type="EMBL" id="QLMD01000017">
    <property type="protein sequence ID" value="RAJ93631.1"/>
    <property type="molecule type" value="Genomic_DNA"/>
</dbReference>
<dbReference type="Proteomes" id="UP000287865">
    <property type="component" value="Unassembled WGS sequence"/>
</dbReference>
<organism evidence="2 4">
    <name type="scientific">Aliidiomarina maris</name>
    <dbReference type="NCBI Taxonomy" id="531312"/>
    <lineage>
        <taxon>Bacteria</taxon>
        <taxon>Pseudomonadati</taxon>
        <taxon>Pseudomonadota</taxon>
        <taxon>Gammaproteobacteria</taxon>
        <taxon>Alteromonadales</taxon>
        <taxon>Idiomarinaceae</taxon>
        <taxon>Aliidiomarina</taxon>
    </lineage>
</organism>
<dbReference type="Pfam" id="PF00535">
    <property type="entry name" value="Glycos_transf_2"/>
    <property type="match status" value="1"/>
</dbReference>
<accession>A0A327WP40</accession>
<proteinExistence type="predicted"/>
<keyword evidence="5" id="KW-1185">Reference proteome</keyword>
<gene>
    <name evidence="2" type="ORF">B0I24_11737</name>
    <name evidence="3" type="ORF">CWE07_13310</name>
</gene>
<name>A0A327WP40_9GAMM</name>
<dbReference type="GO" id="GO:0016740">
    <property type="term" value="F:transferase activity"/>
    <property type="evidence" value="ECO:0007669"/>
    <property type="project" value="UniProtKB-KW"/>
</dbReference>